<dbReference type="Proteomes" id="UP000836788">
    <property type="component" value="Chromosome 2"/>
</dbReference>
<evidence type="ECO:0000256" key="1">
    <source>
        <dbReference type="ARBA" id="ARBA00008348"/>
    </source>
</evidence>
<feature type="signal peptide" evidence="3">
    <location>
        <begin position="1"/>
        <end position="21"/>
    </location>
</feature>
<proteinExistence type="inferred from homology"/>
<feature type="domain" description="Pseudouridine synthase RsuA/RluA-like" evidence="4">
    <location>
        <begin position="33"/>
        <end position="211"/>
    </location>
</feature>
<dbReference type="PROSITE" id="PS01149">
    <property type="entry name" value="PSI_RSU"/>
    <property type="match status" value="1"/>
</dbReference>
<dbReference type="Gene3D" id="3.30.70.580">
    <property type="entry name" value="Pseudouridine synthase I, catalytic domain, N-terminal subdomain"/>
    <property type="match status" value="1"/>
</dbReference>
<dbReference type="AlphaFoldDB" id="A0A8J9X304"/>
<reference evidence="5" key="1">
    <citation type="submission" date="2022-02" db="EMBL/GenBank/DDBJ databases">
        <authorList>
            <person name="Giguere J D."/>
        </authorList>
    </citation>
    <scope>NUCLEOTIDE SEQUENCE</scope>
    <source>
        <strain evidence="5">CCAP 1055/1</strain>
    </source>
</reference>
<dbReference type="PANTHER" id="PTHR47683:SF2">
    <property type="entry name" value="RNA-BINDING S4 DOMAIN-CONTAINING PROTEIN"/>
    <property type="match status" value="1"/>
</dbReference>
<evidence type="ECO:0000259" key="4">
    <source>
        <dbReference type="Pfam" id="PF00849"/>
    </source>
</evidence>
<protein>
    <recommendedName>
        <fullName evidence="4">Pseudouridine synthase RsuA/RluA-like domain-containing protein</fullName>
    </recommendedName>
</protein>
<dbReference type="GO" id="GO:0006364">
    <property type="term" value="P:rRNA processing"/>
    <property type="evidence" value="ECO:0007669"/>
    <property type="project" value="UniProtKB-ARBA"/>
</dbReference>
<comment type="similarity">
    <text evidence="1">Belongs to the pseudouridine synthase RsuA family.</text>
</comment>
<keyword evidence="3" id="KW-0732">Signal</keyword>
<dbReference type="InterPro" id="IPR050343">
    <property type="entry name" value="RsuA_PseudoU_synthase"/>
</dbReference>
<dbReference type="GO" id="GO:0009982">
    <property type="term" value="F:pseudouridine synthase activity"/>
    <property type="evidence" value="ECO:0007669"/>
    <property type="project" value="InterPro"/>
</dbReference>
<dbReference type="GO" id="GO:0003723">
    <property type="term" value="F:RNA binding"/>
    <property type="evidence" value="ECO:0007669"/>
    <property type="project" value="InterPro"/>
</dbReference>
<dbReference type="InterPro" id="IPR006145">
    <property type="entry name" value="PsdUridine_synth_RsuA/RluA"/>
</dbReference>
<evidence type="ECO:0000256" key="3">
    <source>
        <dbReference type="SAM" id="SignalP"/>
    </source>
</evidence>
<dbReference type="GO" id="GO:0001522">
    <property type="term" value="P:pseudouridine synthesis"/>
    <property type="evidence" value="ECO:0007669"/>
    <property type="project" value="InterPro"/>
</dbReference>
<dbReference type="InterPro" id="IPR018496">
    <property type="entry name" value="PsdUridine_synth_RsuA/RluB_CS"/>
</dbReference>
<keyword evidence="2" id="KW-0413">Isomerase</keyword>
<dbReference type="SUPFAM" id="SSF55120">
    <property type="entry name" value="Pseudouridine synthase"/>
    <property type="match status" value="1"/>
</dbReference>
<gene>
    <name evidence="5" type="ORF">PTTT1_LOCUS25766</name>
</gene>
<evidence type="ECO:0000313" key="5">
    <source>
        <dbReference type="EMBL" id="CAG9284378.1"/>
    </source>
</evidence>
<organism evidence="5">
    <name type="scientific">Phaeodactylum tricornutum</name>
    <name type="common">Diatom</name>
    <dbReference type="NCBI Taxonomy" id="2850"/>
    <lineage>
        <taxon>Eukaryota</taxon>
        <taxon>Sar</taxon>
        <taxon>Stramenopiles</taxon>
        <taxon>Ochrophyta</taxon>
        <taxon>Bacillariophyta</taxon>
        <taxon>Bacillariophyceae</taxon>
        <taxon>Bacillariophycidae</taxon>
        <taxon>Naviculales</taxon>
        <taxon>Phaeodactylaceae</taxon>
        <taxon>Phaeodactylum</taxon>
    </lineage>
</organism>
<dbReference type="Pfam" id="PF00849">
    <property type="entry name" value="PseudoU_synth_2"/>
    <property type="match status" value="1"/>
</dbReference>
<dbReference type="InterPro" id="IPR042092">
    <property type="entry name" value="PsdUridine_s_RsuA/RluB/E/F_cat"/>
</dbReference>
<dbReference type="InterPro" id="IPR020094">
    <property type="entry name" value="TruA/RsuA/RluB/E/F_N"/>
</dbReference>
<feature type="chain" id="PRO_5035448932" description="Pseudouridine synthase RsuA/RluA-like domain-containing protein" evidence="3">
    <location>
        <begin position="22"/>
        <end position="286"/>
    </location>
</feature>
<name>A0A8J9X304_PHATR</name>
<dbReference type="Gene3D" id="3.30.70.1560">
    <property type="entry name" value="Alpha-L RNA-binding motif"/>
    <property type="match status" value="1"/>
</dbReference>
<evidence type="ECO:0000256" key="2">
    <source>
        <dbReference type="ARBA" id="ARBA00023235"/>
    </source>
</evidence>
<sequence>MLVRCSSTILLFLTVKSRAYSKPLYSPPERTVVLLYHKPINVVTTHAANDVKGRMNVYDDVLSMKGFSGWNHVGKSADRERTPASFAEATQIRSKLHAIGRLDAETTGLLLLTNDGGLVHHVTNKDSVSHQHHGNPVFKTYEALVMGFYDNHSPLLEKMRTQGVNIGDKYGGTTRPVDELIVKTNPTLKSTLVSLTICEGKNRQIRRMFHALGSGVIRLCRTQIGRSLTLSSVPMAGQWRILTEKEVETALDWRPRYIGEVSALSRAGKTTKAVTGTSRRRKRSNF</sequence>
<dbReference type="EMBL" id="OU594943">
    <property type="protein sequence ID" value="CAG9284378.1"/>
    <property type="molecule type" value="Genomic_DNA"/>
</dbReference>
<accession>A0A8J9X304</accession>
<dbReference type="InterPro" id="IPR020103">
    <property type="entry name" value="PsdUridine_synth_cat_dom_sf"/>
</dbReference>
<dbReference type="PANTHER" id="PTHR47683">
    <property type="entry name" value="PSEUDOURIDINE SYNTHASE FAMILY PROTEIN-RELATED"/>
    <property type="match status" value="1"/>
</dbReference>